<proteinExistence type="predicted"/>
<evidence type="ECO:0000313" key="2">
    <source>
        <dbReference type="Proteomes" id="UP000055024"/>
    </source>
</evidence>
<feature type="non-terminal residue" evidence="1">
    <location>
        <position position="1"/>
    </location>
</feature>
<dbReference type="EMBL" id="JYDP01009151">
    <property type="protein sequence ID" value="KRY62923.1"/>
    <property type="molecule type" value="Genomic_DNA"/>
</dbReference>
<dbReference type="AlphaFoldDB" id="A0A0V1DNC6"/>
<accession>A0A0V1DNC6</accession>
<gene>
    <name evidence="1" type="ORF">T11_10671</name>
</gene>
<organism evidence="1 2">
    <name type="scientific">Trichinella zimbabwensis</name>
    <dbReference type="NCBI Taxonomy" id="268475"/>
    <lineage>
        <taxon>Eukaryota</taxon>
        <taxon>Metazoa</taxon>
        <taxon>Ecdysozoa</taxon>
        <taxon>Nematoda</taxon>
        <taxon>Enoplea</taxon>
        <taxon>Dorylaimia</taxon>
        <taxon>Trichinellida</taxon>
        <taxon>Trichinellidae</taxon>
        <taxon>Trichinella</taxon>
    </lineage>
</organism>
<protein>
    <submittedName>
        <fullName evidence="1">Uncharacterized protein</fullName>
    </submittedName>
</protein>
<keyword evidence="2" id="KW-1185">Reference proteome</keyword>
<comment type="caution">
    <text evidence="1">The sequence shown here is derived from an EMBL/GenBank/DDBJ whole genome shotgun (WGS) entry which is preliminary data.</text>
</comment>
<sequence length="42" mass="4960">LAGGGRVDSKVYHKSSWTQAKPLYQLLVHSRKPKKKHWKRKM</sequence>
<evidence type="ECO:0000313" key="1">
    <source>
        <dbReference type="EMBL" id="KRY62923.1"/>
    </source>
</evidence>
<name>A0A0V1DNC6_9BILA</name>
<reference evidence="1 2" key="1">
    <citation type="submission" date="2015-01" db="EMBL/GenBank/DDBJ databases">
        <title>Evolution of Trichinella species and genotypes.</title>
        <authorList>
            <person name="Korhonen P.K."/>
            <person name="Edoardo P."/>
            <person name="Giuseppe L.R."/>
            <person name="Gasser R.B."/>
        </authorList>
    </citation>
    <scope>NUCLEOTIDE SEQUENCE [LARGE SCALE GENOMIC DNA]</scope>
    <source>
        <strain evidence="1">ISS1029</strain>
    </source>
</reference>
<dbReference type="Proteomes" id="UP000055024">
    <property type="component" value="Unassembled WGS sequence"/>
</dbReference>